<dbReference type="Proteomes" id="UP000886881">
    <property type="component" value="Unassembled WGS sequence"/>
</dbReference>
<dbReference type="InterPro" id="IPR016047">
    <property type="entry name" value="M23ase_b-sheet_dom"/>
</dbReference>
<dbReference type="PANTHER" id="PTHR21666:SF289">
    <property type="entry name" value="L-ALA--D-GLU ENDOPEPTIDASE"/>
    <property type="match status" value="1"/>
</dbReference>
<evidence type="ECO:0000259" key="3">
    <source>
        <dbReference type="Pfam" id="PF01551"/>
    </source>
</evidence>
<dbReference type="Pfam" id="PF01551">
    <property type="entry name" value="Peptidase_M23"/>
    <property type="match status" value="1"/>
</dbReference>
<dbReference type="GO" id="GO:0004222">
    <property type="term" value="F:metalloendopeptidase activity"/>
    <property type="evidence" value="ECO:0007669"/>
    <property type="project" value="TreeGrafter"/>
</dbReference>
<proteinExistence type="predicted"/>
<name>A0A9D1GPN2_9BACT</name>
<keyword evidence="1" id="KW-0732">Signal</keyword>
<dbReference type="PANTHER" id="PTHR21666">
    <property type="entry name" value="PEPTIDASE-RELATED"/>
    <property type="match status" value="1"/>
</dbReference>
<dbReference type="CDD" id="cd12797">
    <property type="entry name" value="M23_peptidase"/>
    <property type="match status" value="1"/>
</dbReference>
<evidence type="ECO:0000256" key="2">
    <source>
        <dbReference type="SAM" id="Phobius"/>
    </source>
</evidence>
<accession>A0A9D1GPN2</accession>
<comment type="caution">
    <text evidence="4">The sequence shown here is derived from an EMBL/GenBank/DDBJ whole genome shotgun (WGS) entry which is preliminary data.</text>
</comment>
<keyword evidence="2" id="KW-1133">Transmembrane helix</keyword>
<evidence type="ECO:0000256" key="1">
    <source>
        <dbReference type="ARBA" id="ARBA00022729"/>
    </source>
</evidence>
<sequence length="284" mass="31493">MVRQNKPVKQKLYRLSLVENSTHRSLKSIRFTKARAVWSVTAFLILFILFIYCIIAFTPLRRAIPGYPNAHSKRTAIENAIKIDSLESAMLRWNLYATNLSRVLAGEATVDFDSLMRRAGDVRYLSSKSEEELRSRDSLLRATVLQEEKFGVSGAGRRSLPVEGMHFFVPVKGVVARSFSSADHPAMDINAPAGTIVSAVLDGTVVFTGFSEMKGQVVILQHDDNVVSVYANNSEALVETGETVEAGSPVAIVGSRPGEPERQFLHFELWHGGHPLDPSKYINF</sequence>
<evidence type="ECO:0000313" key="4">
    <source>
        <dbReference type="EMBL" id="HIT47594.1"/>
    </source>
</evidence>
<dbReference type="EMBL" id="DVLC01000127">
    <property type="protein sequence ID" value="HIT47594.1"/>
    <property type="molecule type" value="Genomic_DNA"/>
</dbReference>
<evidence type="ECO:0000313" key="5">
    <source>
        <dbReference type="Proteomes" id="UP000886881"/>
    </source>
</evidence>
<keyword evidence="2" id="KW-0472">Membrane</keyword>
<dbReference type="InterPro" id="IPR011055">
    <property type="entry name" value="Dup_hybrid_motif"/>
</dbReference>
<protein>
    <submittedName>
        <fullName evidence="4">M23 family metallopeptidase</fullName>
    </submittedName>
</protein>
<reference evidence="4" key="2">
    <citation type="journal article" date="2021" name="PeerJ">
        <title>Extensive microbial diversity within the chicken gut microbiome revealed by metagenomics and culture.</title>
        <authorList>
            <person name="Gilroy R."/>
            <person name="Ravi A."/>
            <person name="Getino M."/>
            <person name="Pursley I."/>
            <person name="Horton D.L."/>
            <person name="Alikhan N.F."/>
            <person name="Baker D."/>
            <person name="Gharbi K."/>
            <person name="Hall N."/>
            <person name="Watson M."/>
            <person name="Adriaenssens E.M."/>
            <person name="Foster-Nyarko E."/>
            <person name="Jarju S."/>
            <person name="Secka A."/>
            <person name="Antonio M."/>
            <person name="Oren A."/>
            <person name="Chaudhuri R.R."/>
            <person name="La Ragione R."/>
            <person name="Hildebrand F."/>
            <person name="Pallen M.J."/>
        </authorList>
    </citation>
    <scope>NUCLEOTIDE SEQUENCE</scope>
    <source>
        <strain evidence="4">ChiHecec2B26-709</strain>
    </source>
</reference>
<reference evidence="4" key="1">
    <citation type="submission" date="2020-10" db="EMBL/GenBank/DDBJ databases">
        <authorList>
            <person name="Gilroy R."/>
        </authorList>
    </citation>
    <scope>NUCLEOTIDE SEQUENCE</scope>
    <source>
        <strain evidence="4">ChiHecec2B26-709</strain>
    </source>
</reference>
<feature type="transmembrane region" description="Helical" evidence="2">
    <location>
        <begin position="36"/>
        <end position="57"/>
    </location>
</feature>
<organism evidence="4 5">
    <name type="scientific">Candidatus Cryptobacteroides merdipullorum</name>
    <dbReference type="NCBI Taxonomy" id="2840771"/>
    <lineage>
        <taxon>Bacteria</taxon>
        <taxon>Pseudomonadati</taxon>
        <taxon>Bacteroidota</taxon>
        <taxon>Bacteroidia</taxon>
        <taxon>Bacteroidales</taxon>
        <taxon>Candidatus Cryptobacteroides</taxon>
    </lineage>
</organism>
<dbReference type="SUPFAM" id="SSF51261">
    <property type="entry name" value="Duplicated hybrid motif"/>
    <property type="match status" value="1"/>
</dbReference>
<keyword evidence="2" id="KW-0812">Transmembrane</keyword>
<dbReference type="Gene3D" id="2.70.70.10">
    <property type="entry name" value="Glucose Permease (Domain IIA)"/>
    <property type="match status" value="1"/>
</dbReference>
<dbReference type="InterPro" id="IPR050570">
    <property type="entry name" value="Cell_wall_metabolism_enzyme"/>
</dbReference>
<dbReference type="AlphaFoldDB" id="A0A9D1GPN2"/>
<gene>
    <name evidence="4" type="ORF">IAC35_07030</name>
</gene>
<feature type="domain" description="M23ase beta-sheet core" evidence="3">
    <location>
        <begin position="184"/>
        <end position="278"/>
    </location>
</feature>